<reference evidence="1" key="1">
    <citation type="submission" date="2007-03" db="EMBL/GenBank/DDBJ databases">
        <title>Complete sequence of Prosthecochloris vibrioformis DSM 265.</title>
        <authorList>
            <consortium name="US DOE Joint Genome Institute"/>
            <person name="Copeland A."/>
            <person name="Lucas S."/>
            <person name="Lapidus A."/>
            <person name="Barry K."/>
            <person name="Detter J.C."/>
            <person name="Glavina del Rio T."/>
            <person name="Hammon N."/>
            <person name="Israni S."/>
            <person name="Pitluck S."/>
            <person name="Schmutz J."/>
            <person name="Larimer F."/>
            <person name="Land M."/>
            <person name="Hauser L."/>
            <person name="Mikhailova N."/>
            <person name="Li T."/>
            <person name="Overmann J."/>
            <person name="Schuster S.C."/>
            <person name="Bryant D.A."/>
            <person name="Richardson P."/>
        </authorList>
    </citation>
    <scope>NUCLEOTIDE SEQUENCE [LARGE SCALE GENOMIC DNA]</scope>
    <source>
        <strain evidence="1">DSM 265</strain>
    </source>
</reference>
<dbReference type="AlphaFoldDB" id="A4SDS4"/>
<dbReference type="EMBL" id="CP000607">
    <property type="protein sequence ID" value="ABP36633.1"/>
    <property type="molecule type" value="Genomic_DNA"/>
</dbReference>
<organism evidence="1">
    <name type="scientific">Chlorobium phaeovibrioides (strain DSM 265 / 1930)</name>
    <name type="common">Prosthecochloris vibrioformis (strain DSM 265)</name>
    <dbReference type="NCBI Taxonomy" id="290318"/>
    <lineage>
        <taxon>Bacteria</taxon>
        <taxon>Pseudomonadati</taxon>
        <taxon>Chlorobiota</taxon>
        <taxon>Chlorobiia</taxon>
        <taxon>Chlorobiales</taxon>
        <taxon>Chlorobiaceae</taxon>
        <taxon>Chlorobium/Pelodictyon group</taxon>
        <taxon>Chlorobium</taxon>
    </lineage>
</organism>
<name>A4SDS4_CHLPM</name>
<dbReference type="KEGG" id="pvi:Cvib_0611"/>
<dbReference type="HOGENOM" id="CLU_1873603_0_0_10"/>
<dbReference type="OrthoDB" id="613884at2"/>
<dbReference type="STRING" id="290318.Cvib_0611"/>
<proteinExistence type="predicted"/>
<sequence length="136" mass="14646">MTLYDDRLKIARLLREASLPQTVTRVDAGSVRVMFAFPDRREGVNGGVNELLTAISQHPGIIAKTRAAPLGISIRTATRRLGKLRAVGSIEFRGAPKTGGYHALSRASLSVERGCSFPENTSLSAVWESILLSGVL</sequence>
<gene>
    <name evidence="1" type="ordered locus">Cvib_0611</name>
</gene>
<protein>
    <submittedName>
        <fullName evidence="1">Putative transcriptional regulator</fullName>
    </submittedName>
</protein>
<accession>A4SDS4</accession>
<evidence type="ECO:0000313" key="1">
    <source>
        <dbReference type="EMBL" id="ABP36633.1"/>
    </source>
</evidence>